<name>A0A271IX03_9BACT</name>
<protein>
    <recommendedName>
        <fullName evidence="8">MobA-like NTP transferase domain-containing protein</fullName>
    </recommendedName>
</protein>
<keyword evidence="6" id="KW-0342">GTP-binding</keyword>
<dbReference type="PANTHER" id="PTHR19136:SF81">
    <property type="entry name" value="MOLYBDENUM COFACTOR GUANYLYLTRANSFERASE"/>
    <property type="match status" value="1"/>
</dbReference>
<evidence type="ECO:0000256" key="5">
    <source>
        <dbReference type="ARBA" id="ARBA00022842"/>
    </source>
</evidence>
<proteinExistence type="predicted"/>
<dbReference type="SUPFAM" id="SSF53448">
    <property type="entry name" value="Nucleotide-diphospho-sugar transferases"/>
    <property type="match status" value="1"/>
</dbReference>
<gene>
    <name evidence="9" type="ORF">BSZ37_02910</name>
</gene>
<dbReference type="Proteomes" id="UP000216339">
    <property type="component" value="Unassembled WGS sequence"/>
</dbReference>
<evidence type="ECO:0000256" key="4">
    <source>
        <dbReference type="ARBA" id="ARBA00022741"/>
    </source>
</evidence>
<comment type="caution">
    <text evidence="9">The sequence shown here is derived from an EMBL/GenBank/DDBJ whole genome shotgun (WGS) entry which is preliminary data.</text>
</comment>
<dbReference type="AlphaFoldDB" id="A0A271IX03"/>
<dbReference type="GO" id="GO:0006777">
    <property type="term" value="P:Mo-molybdopterin cofactor biosynthetic process"/>
    <property type="evidence" value="ECO:0007669"/>
    <property type="project" value="UniProtKB-KW"/>
</dbReference>
<evidence type="ECO:0000256" key="3">
    <source>
        <dbReference type="ARBA" id="ARBA00022723"/>
    </source>
</evidence>
<dbReference type="InterPro" id="IPR025877">
    <property type="entry name" value="MobA-like_NTP_Trfase"/>
</dbReference>
<dbReference type="GO" id="GO:0016779">
    <property type="term" value="F:nucleotidyltransferase activity"/>
    <property type="evidence" value="ECO:0007669"/>
    <property type="project" value="UniProtKB-ARBA"/>
</dbReference>
<feature type="domain" description="MobA-like NTP transferase" evidence="8">
    <location>
        <begin position="9"/>
        <end position="164"/>
    </location>
</feature>
<dbReference type="Pfam" id="PF12804">
    <property type="entry name" value="NTP_transf_3"/>
    <property type="match status" value="1"/>
</dbReference>
<keyword evidence="5" id="KW-0460">Magnesium</keyword>
<dbReference type="GO" id="GO:0046872">
    <property type="term" value="F:metal ion binding"/>
    <property type="evidence" value="ECO:0007669"/>
    <property type="project" value="UniProtKB-KW"/>
</dbReference>
<keyword evidence="7" id="KW-0501">Molybdenum cofactor biosynthesis</keyword>
<dbReference type="OrthoDB" id="9788394at2"/>
<dbReference type="InterPro" id="IPR013482">
    <property type="entry name" value="Molybde_CF_guanTrfase"/>
</dbReference>
<evidence type="ECO:0000259" key="8">
    <source>
        <dbReference type="Pfam" id="PF12804"/>
    </source>
</evidence>
<dbReference type="RefSeq" id="WP_095509101.1">
    <property type="nucleotide sequence ID" value="NZ_MQWD01000001.1"/>
</dbReference>
<keyword evidence="4" id="KW-0547">Nucleotide-binding</keyword>
<evidence type="ECO:0000256" key="6">
    <source>
        <dbReference type="ARBA" id="ARBA00023134"/>
    </source>
</evidence>
<dbReference type="Gene3D" id="3.90.550.10">
    <property type="entry name" value="Spore Coat Polysaccharide Biosynthesis Protein SpsA, Chain A"/>
    <property type="match status" value="1"/>
</dbReference>
<evidence type="ECO:0000256" key="1">
    <source>
        <dbReference type="ARBA" id="ARBA00022490"/>
    </source>
</evidence>
<dbReference type="EMBL" id="MQWD01000001">
    <property type="protein sequence ID" value="PAP75468.1"/>
    <property type="molecule type" value="Genomic_DNA"/>
</dbReference>
<sequence>MPEPSEVTGLILAGGASRRFGRDKALVELGGLPFVAIVHAALAPHVGTMLLATGSAPRDYPVPAEVVLDAAPDAGPLAGLVAGLEAAETPWVLSAAVDLPYLTPAALRPLVTAEAGRADALVAVDARGRRQPTLALWRVATAAPVARACLTERRLALRDVLARLAVREVAVEGGALHNVNAPGDLG</sequence>
<keyword evidence="2" id="KW-0808">Transferase</keyword>
<keyword evidence="1" id="KW-0963">Cytoplasm</keyword>
<evidence type="ECO:0000313" key="9">
    <source>
        <dbReference type="EMBL" id="PAP75468.1"/>
    </source>
</evidence>
<dbReference type="PANTHER" id="PTHR19136">
    <property type="entry name" value="MOLYBDENUM COFACTOR GUANYLYLTRANSFERASE"/>
    <property type="match status" value="1"/>
</dbReference>
<organism evidence="9 10">
    <name type="scientific">Rubrivirga marina</name>
    <dbReference type="NCBI Taxonomy" id="1196024"/>
    <lineage>
        <taxon>Bacteria</taxon>
        <taxon>Pseudomonadati</taxon>
        <taxon>Rhodothermota</taxon>
        <taxon>Rhodothermia</taxon>
        <taxon>Rhodothermales</taxon>
        <taxon>Rubricoccaceae</taxon>
        <taxon>Rubrivirga</taxon>
    </lineage>
</organism>
<evidence type="ECO:0000256" key="7">
    <source>
        <dbReference type="ARBA" id="ARBA00023150"/>
    </source>
</evidence>
<evidence type="ECO:0000256" key="2">
    <source>
        <dbReference type="ARBA" id="ARBA00022679"/>
    </source>
</evidence>
<evidence type="ECO:0000313" key="10">
    <source>
        <dbReference type="Proteomes" id="UP000216339"/>
    </source>
</evidence>
<dbReference type="InterPro" id="IPR029044">
    <property type="entry name" value="Nucleotide-diphossugar_trans"/>
</dbReference>
<keyword evidence="3" id="KW-0479">Metal-binding</keyword>
<keyword evidence="10" id="KW-1185">Reference proteome</keyword>
<dbReference type="GO" id="GO:0005525">
    <property type="term" value="F:GTP binding"/>
    <property type="evidence" value="ECO:0007669"/>
    <property type="project" value="UniProtKB-KW"/>
</dbReference>
<dbReference type="CDD" id="cd02503">
    <property type="entry name" value="MobA"/>
    <property type="match status" value="1"/>
</dbReference>
<reference evidence="9 10" key="1">
    <citation type="submission" date="2016-11" db="EMBL/GenBank/DDBJ databases">
        <title>Study of marine rhodopsin-containing bacteria.</title>
        <authorList>
            <person name="Yoshizawa S."/>
            <person name="Kumagai Y."/>
            <person name="Kogure K."/>
        </authorList>
    </citation>
    <scope>NUCLEOTIDE SEQUENCE [LARGE SCALE GENOMIC DNA]</scope>
    <source>
        <strain evidence="9 10">SAORIC-28</strain>
    </source>
</reference>
<accession>A0A271IX03</accession>